<accession>A0A0D0DVA4</accession>
<evidence type="ECO:0000313" key="1">
    <source>
        <dbReference type="EMBL" id="KIK93366.1"/>
    </source>
</evidence>
<sequence length="77" mass="8862">MVWHKPGDWDERRRLPNFWMESKHGQTFNVPPTHRTAPVFIVVNIILVAGHDPSGDFTHLRVGPDKRCNITVSSIFV</sequence>
<dbReference type="InParanoid" id="A0A0D0DVA4"/>
<evidence type="ECO:0000313" key="2">
    <source>
        <dbReference type="Proteomes" id="UP000054538"/>
    </source>
</evidence>
<gene>
    <name evidence="1" type="ORF">PAXRUDRAFT_829052</name>
</gene>
<reference evidence="2" key="2">
    <citation type="submission" date="2015-01" db="EMBL/GenBank/DDBJ databases">
        <title>Evolutionary Origins and Diversification of the Mycorrhizal Mutualists.</title>
        <authorList>
            <consortium name="DOE Joint Genome Institute"/>
            <consortium name="Mycorrhizal Genomics Consortium"/>
            <person name="Kohler A."/>
            <person name="Kuo A."/>
            <person name="Nagy L.G."/>
            <person name="Floudas D."/>
            <person name="Copeland A."/>
            <person name="Barry K.W."/>
            <person name="Cichocki N."/>
            <person name="Veneault-Fourrey C."/>
            <person name="LaButti K."/>
            <person name="Lindquist E.A."/>
            <person name="Lipzen A."/>
            <person name="Lundell T."/>
            <person name="Morin E."/>
            <person name="Murat C."/>
            <person name="Riley R."/>
            <person name="Ohm R."/>
            <person name="Sun H."/>
            <person name="Tunlid A."/>
            <person name="Henrissat B."/>
            <person name="Grigoriev I.V."/>
            <person name="Hibbett D.S."/>
            <person name="Martin F."/>
        </authorList>
    </citation>
    <scope>NUCLEOTIDE SEQUENCE [LARGE SCALE GENOMIC DNA]</scope>
    <source>
        <strain evidence="2">Ve08.2h10</strain>
    </source>
</reference>
<dbReference type="Proteomes" id="UP000054538">
    <property type="component" value="Unassembled WGS sequence"/>
</dbReference>
<proteinExistence type="predicted"/>
<protein>
    <submittedName>
        <fullName evidence="1">Uncharacterized protein</fullName>
    </submittedName>
</protein>
<dbReference type="AlphaFoldDB" id="A0A0D0DVA4"/>
<dbReference type="EMBL" id="KN825191">
    <property type="protein sequence ID" value="KIK93366.1"/>
    <property type="molecule type" value="Genomic_DNA"/>
</dbReference>
<organism evidence="1 2">
    <name type="scientific">Paxillus rubicundulus Ve08.2h10</name>
    <dbReference type="NCBI Taxonomy" id="930991"/>
    <lineage>
        <taxon>Eukaryota</taxon>
        <taxon>Fungi</taxon>
        <taxon>Dikarya</taxon>
        <taxon>Basidiomycota</taxon>
        <taxon>Agaricomycotina</taxon>
        <taxon>Agaricomycetes</taxon>
        <taxon>Agaricomycetidae</taxon>
        <taxon>Boletales</taxon>
        <taxon>Paxilineae</taxon>
        <taxon>Paxillaceae</taxon>
        <taxon>Paxillus</taxon>
    </lineage>
</organism>
<reference evidence="1 2" key="1">
    <citation type="submission" date="2014-04" db="EMBL/GenBank/DDBJ databases">
        <authorList>
            <consortium name="DOE Joint Genome Institute"/>
            <person name="Kuo A."/>
            <person name="Kohler A."/>
            <person name="Jargeat P."/>
            <person name="Nagy L.G."/>
            <person name="Floudas D."/>
            <person name="Copeland A."/>
            <person name="Barry K.W."/>
            <person name="Cichocki N."/>
            <person name="Veneault-Fourrey C."/>
            <person name="LaButti K."/>
            <person name="Lindquist E.A."/>
            <person name="Lipzen A."/>
            <person name="Lundell T."/>
            <person name="Morin E."/>
            <person name="Murat C."/>
            <person name="Sun H."/>
            <person name="Tunlid A."/>
            <person name="Henrissat B."/>
            <person name="Grigoriev I.V."/>
            <person name="Hibbett D.S."/>
            <person name="Martin F."/>
            <person name="Nordberg H.P."/>
            <person name="Cantor M.N."/>
            <person name="Hua S.X."/>
        </authorList>
    </citation>
    <scope>NUCLEOTIDE SEQUENCE [LARGE SCALE GENOMIC DNA]</scope>
    <source>
        <strain evidence="1 2">Ve08.2h10</strain>
    </source>
</reference>
<keyword evidence="2" id="KW-1185">Reference proteome</keyword>
<name>A0A0D0DVA4_9AGAM</name>
<dbReference type="HOGENOM" id="CLU_2638781_0_0_1"/>